<comment type="cofactor">
    <cofactor evidence="1">
        <name>pyridoxal 5'-phosphate</name>
        <dbReference type="ChEBI" id="CHEBI:597326"/>
    </cofactor>
</comment>
<dbReference type="RefSeq" id="WP_205007454.1">
    <property type="nucleotide sequence ID" value="NZ_CBCRXA010000022.1"/>
</dbReference>
<evidence type="ECO:0000313" key="6">
    <source>
        <dbReference type="Proteomes" id="UP000823201"/>
    </source>
</evidence>
<dbReference type="InterPro" id="IPR015424">
    <property type="entry name" value="PyrdxlP-dep_Trfase"/>
</dbReference>
<dbReference type="InterPro" id="IPR004839">
    <property type="entry name" value="Aminotransferase_I/II_large"/>
</dbReference>
<dbReference type="PANTHER" id="PTHR42832:SF3">
    <property type="entry name" value="L-GLUTAMINE--4-(METHYLSULFANYL)-2-OXOBUTANOATE AMINOTRANSFERASE"/>
    <property type="match status" value="1"/>
</dbReference>
<dbReference type="PANTHER" id="PTHR42832">
    <property type="entry name" value="AMINO ACID AMINOTRANSFERASE"/>
    <property type="match status" value="1"/>
</dbReference>
<proteinExistence type="predicted"/>
<evidence type="ECO:0000313" key="5">
    <source>
        <dbReference type="EMBL" id="MBM7658908.1"/>
    </source>
</evidence>
<dbReference type="InterPro" id="IPR015422">
    <property type="entry name" value="PyrdxlP-dep_Trfase_small"/>
</dbReference>
<reference evidence="5 6" key="1">
    <citation type="submission" date="2021-01" db="EMBL/GenBank/DDBJ databases">
        <title>Genomic Encyclopedia of Type Strains, Phase IV (KMG-IV): sequencing the most valuable type-strain genomes for metagenomic binning, comparative biology and taxonomic classification.</title>
        <authorList>
            <person name="Goeker M."/>
        </authorList>
    </citation>
    <scope>NUCLEOTIDE SEQUENCE [LARGE SCALE GENOMIC DNA]</scope>
    <source>
        <strain evidence="5 6">DSM 100968</strain>
    </source>
</reference>
<gene>
    <name evidence="5" type="ORF">JOC27_002371</name>
</gene>
<comment type="caution">
    <text evidence="5">The sequence shown here is derived from an EMBL/GenBank/DDBJ whole genome shotgun (WGS) entry which is preliminary data.</text>
</comment>
<dbReference type="Gene3D" id="3.40.640.10">
    <property type="entry name" value="Type I PLP-dependent aspartate aminotransferase-like (Major domain)"/>
    <property type="match status" value="1"/>
</dbReference>
<evidence type="ECO:0000256" key="1">
    <source>
        <dbReference type="ARBA" id="ARBA00001933"/>
    </source>
</evidence>
<sequence length="391" mass="43231">MAVFKPSERVKQLPVNFFNDLDEKLAHAAPDVGKPFINLSKGNPDLPTPQPIVEAMKRAVDDPVNHAYPPFLGKENIRRAITDFYRRTYGVRLDPETEVSVFHGSHIGITAIPQVLLNPGDYLLTTDPCYPIYHSAAALAGAPVYAMPLEAANGFLPDYQIVPEHVKARTGLLMLNYPNNPTGALANESFYRETINFAKQNNIPVLNDFAYASLGFDTRKPVSLLQTEGAKDFAVEVYTLSKTFNMAGWRFGFAVGNASIIQALNHYQTHACSTVFGAVQDAAAYALASEASSIRTIVATYQKRRDLLIDRLRQIGWQMPKPAGTFFAWLPVPDGYTSQTFSDLLFEQAHLVVAPGIGFGEKGDGYIRVSLVHRTEILEEAAERIHALNLF</sequence>
<dbReference type="Proteomes" id="UP000823201">
    <property type="component" value="Unassembled WGS sequence"/>
</dbReference>
<feature type="domain" description="Aminotransferase class I/classII large" evidence="4">
    <location>
        <begin position="35"/>
        <end position="385"/>
    </location>
</feature>
<dbReference type="CDD" id="cd00609">
    <property type="entry name" value="AAT_like"/>
    <property type="match status" value="1"/>
</dbReference>
<keyword evidence="2 5" id="KW-0032">Aminotransferase</keyword>
<dbReference type="EMBL" id="JAFBEV010000027">
    <property type="protein sequence ID" value="MBM7658908.1"/>
    <property type="molecule type" value="Genomic_DNA"/>
</dbReference>
<dbReference type="NCBIfam" id="NF005977">
    <property type="entry name" value="PRK08068.1"/>
    <property type="match status" value="1"/>
</dbReference>
<keyword evidence="6" id="KW-1185">Reference proteome</keyword>
<keyword evidence="3 5" id="KW-0808">Transferase</keyword>
<dbReference type="Gene3D" id="3.90.1150.10">
    <property type="entry name" value="Aspartate Aminotransferase, domain 1"/>
    <property type="match status" value="1"/>
</dbReference>
<dbReference type="EC" id="2.6.1.-" evidence="5"/>
<organism evidence="5 6">
    <name type="scientific">Sporolactobacillus spathodeae</name>
    <dbReference type="NCBI Taxonomy" id="1465502"/>
    <lineage>
        <taxon>Bacteria</taxon>
        <taxon>Bacillati</taxon>
        <taxon>Bacillota</taxon>
        <taxon>Bacilli</taxon>
        <taxon>Bacillales</taxon>
        <taxon>Sporolactobacillaceae</taxon>
        <taxon>Sporolactobacillus</taxon>
    </lineage>
</organism>
<evidence type="ECO:0000256" key="2">
    <source>
        <dbReference type="ARBA" id="ARBA00022576"/>
    </source>
</evidence>
<protein>
    <submittedName>
        <fullName evidence="5">Aminotransferase</fullName>
        <ecNumber evidence="5">2.6.1.-</ecNumber>
    </submittedName>
</protein>
<dbReference type="GO" id="GO:0008483">
    <property type="term" value="F:transaminase activity"/>
    <property type="evidence" value="ECO:0007669"/>
    <property type="project" value="UniProtKB-KW"/>
</dbReference>
<evidence type="ECO:0000256" key="3">
    <source>
        <dbReference type="ARBA" id="ARBA00022679"/>
    </source>
</evidence>
<evidence type="ECO:0000259" key="4">
    <source>
        <dbReference type="Pfam" id="PF00155"/>
    </source>
</evidence>
<dbReference type="Pfam" id="PF00155">
    <property type="entry name" value="Aminotran_1_2"/>
    <property type="match status" value="1"/>
</dbReference>
<accession>A0ABS2QAR6</accession>
<dbReference type="InterPro" id="IPR015421">
    <property type="entry name" value="PyrdxlP-dep_Trfase_major"/>
</dbReference>
<name>A0ABS2QAR6_9BACL</name>
<dbReference type="InterPro" id="IPR050881">
    <property type="entry name" value="LL-DAP_aminotransferase"/>
</dbReference>
<dbReference type="SUPFAM" id="SSF53383">
    <property type="entry name" value="PLP-dependent transferases"/>
    <property type="match status" value="1"/>
</dbReference>